<reference evidence="1 2" key="1">
    <citation type="journal article" date="2016" name="Front. Microbiol.">
        <title>Fuerstia marisgermanicae gen. nov., sp. nov., an Unusual Member of the Phylum Planctomycetes from the German Wadden Sea.</title>
        <authorList>
            <person name="Kohn T."/>
            <person name="Heuer A."/>
            <person name="Jogler M."/>
            <person name="Vollmers J."/>
            <person name="Boedeker C."/>
            <person name="Bunk B."/>
            <person name="Rast P."/>
            <person name="Borchert D."/>
            <person name="Glockner I."/>
            <person name="Freese H.M."/>
            <person name="Klenk H.P."/>
            <person name="Overmann J."/>
            <person name="Kaster A.K."/>
            <person name="Rohde M."/>
            <person name="Wiegand S."/>
            <person name="Jogler C."/>
        </authorList>
    </citation>
    <scope>NUCLEOTIDE SEQUENCE [LARGE SCALE GENOMIC DNA]</scope>
    <source>
        <strain evidence="1 2">NH11</strain>
    </source>
</reference>
<dbReference type="AlphaFoldDB" id="A0A1P8WBX9"/>
<keyword evidence="2" id="KW-1185">Reference proteome</keyword>
<gene>
    <name evidence="1" type="ORF">Fuma_01151</name>
</gene>
<evidence type="ECO:0000313" key="1">
    <source>
        <dbReference type="EMBL" id="APZ91562.1"/>
    </source>
</evidence>
<evidence type="ECO:0000313" key="2">
    <source>
        <dbReference type="Proteomes" id="UP000187735"/>
    </source>
</evidence>
<proteinExistence type="predicted"/>
<protein>
    <submittedName>
        <fullName evidence="1">Uncharacterized protein</fullName>
    </submittedName>
</protein>
<sequence>MARAEIAEITQQDQLRKAIQQVESGRIFVNTKGIQSALSDESLQNFVRLQRVLKINNQAARKQLEVTGIELAGKSVVYVDDYSSELLREFAEEIRDEFVGNTSHGLNTYISVHIRHGYISSQVRGQFELHHLATRETNGAYQDNQYWLERLEPLGNVSLEKANRLFKAFSSDLDEIVEEVNSKWIRIKDPEYPT</sequence>
<accession>A0A1P8WBX9</accession>
<organism evidence="1 2">
    <name type="scientific">Fuerstiella marisgermanici</name>
    <dbReference type="NCBI Taxonomy" id="1891926"/>
    <lineage>
        <taxon>Bacteria</taxon>
        <taxon>Pseudomonadati</taxon>
        <taxon>Planctomycetota</taxon>
        <taxon>Planctomycetia</taxon>
        <taxon>Planctomycetales</taxon>
        <taxon>Planctomycetaceae</taxon>
        <taxon>Fuerstiella</taxon>
    </lineage>
</organism>
<name>A0A1P8WBX9_9PLAN</name>
<dbReference type="KEGG" id="fmr:Fuma_01151"/>
<dbReference type="Proteomes" id="UP000187735">
    <property type="component" value="Chromosome"/>
</dbReference>
<dbReference type="STRING" id="1891926.Fuma_01151"/>
<dbReference type="EMBL" id="CP017641">
    <property type="protein sequence ID" value="APZ91562.1"/>
    <property type="molecule type" value="Genomic_DNA"/>
</dbReference>